<name>A0A316WB78_9FLAO</name>
<keyword evidence="1" id="KW-0732">Signal</keyword>
<dbReference type="AlphaFoldDB" id="A0A316WB78"/>
<feature type="chain" id="PRO_5016319156" evidence="1">
    <location>
        <begin position="23"/>
        <end position="146"/>
    </location>
</feature>
<evidence type="ECO:0000313" key="3">
    <source>
        <dbReference type="Proteomes" id="UP000236413"/>
    </source>
</evidence>
<comment type="caution">
    <text evidence="2">The sequence shown here is derived from an EMBL/GenBank/DDBJ whole genome shotgun (WGS) entry which is preliminary data.</text>
</comment>
<dbReference type="Proteomes" id="UP000236413">
    <property type="component" value="Unassembled WGS sequence"/>
</dbReference>
<feature type="signal peptide" evidence="1">
    <location>
        <begin position="1"/>
        <end position="22"/>
    </location>
</feature>
<organism evidence="2 3">
    <name type="scientific">Chryseobacterium viscerum</name>
    <dbReference type="NCBI Taxonomy" id="1037377"/>
    <lineage>
        <taxon>Bacteria</taxon>
        <taxon>Pseudomonadati</taxon>
        <taxon>Bacteroidota</taxon>
        <taxon>Flavobacteriia</taxon>
        <taxon>Flavobacteriales</taxon>
        <taxon>Weeksellaceae</taxon>
        <taxon>Chryseobacterium group</taxon>
        <taxon>Chryseobacterium</taxon>
    </lineage>
</organism>
<evidence type="ECO:0000313" key="2">
    <source>
        <dbReference type="EMBL" id="PWN58581.1"/>
    </source>
</evidence>
<protein>
    <submittedName>
        <fullName evidence="2">Uncharacterized protein</fullName>
    </submittedName>
</protein>
<accession>A0A316WB78</accession>
<evidence type="ECO:0000256" key="1">
    <source>
        <dbReference type="SAM" id="SignalP"/>
    </source>
</evidence>
<sequence length="146" mass="17457">MCKKIFIIMLLSLAWQSLFCQASENNCPNNLTYFAYSLPIDGEKWYVPIKYEIRDNLIDLKIRHTNKDELFIRFKIIENLICDFKDVNHCNLKYKVLTYDEETNSYEQRISEIEFNFSDRKGKIYIQHPNFPLIISEATSIDEIKK</sequence>
<dbReference type="EMBL" id="PPEG02000010">
    <property type="protein sequence ID" value="PWN58581.1"/>
    <property type="molecule type" value="Genomic_DNA"/>
</dbReference>
<reference evidence="2 3" key="1">
    <citation type="submission" date="2018-04" db="EMBL/GenBank/DDBJ databases">
        <title>Chryseobacterium oncorhynchi 701B-08T from rainbow trout, and Chryseobacterium viscerum 687B-08T from diseased fish.</title>
        <authorList>
            <person name="Jeong J.-J."/>
            <person name="Lee Y.J."/>
            <person name="Pathiraja D."/>
            <person name="Park B."/>
            <person name="Choi I.-G."/>
            <person name="Kim K.D."/>
        </authorList>
    </citation>
    <scope>NUCLEOTIDE SEQUENCE [LARGE SCALE GENOMIC DNA]</scope>
    <source>
        <strain evidence="2 3">687B-08</strain>
    </source>
</reference>
<gene>
    <name evidence="2" type="ORF">C1634_021200</name>
</gene>
<proteinExistence type="predicted"/>